<accession>A0A8H5SGJ0</accession>
<dbReference type="OrthoDB" id="5007363at2759"/>
<comment type="caution">
    <text evidence="2">The sequence shown here is derived from an EMBL/GenBank/DDBJ whole genome shotgun (WGS) entry which is preliminary data.</text>
</comment>
<feature type="region of interest" description="Disordered" evidence="1">
    <location>
        <begin position="116"/>
        <end position="135"/>
    </location>
</feature>
<proteinExistence type="predicted"/>
<dbReference type="GeneID" id="59305222"/>
<dbReference type="AlphaFoldDB" id="A0A8H5SGJ0"/>
<sequence length="264" mass="29051">MEDDNTDLGDCHTKWLERMESLANSTNDCNVTDERQTPKEWLEALTKLNFADPASVVNILDLLEYTVGKFILCTGKDAFTVSRDPGAMSVEEAPGVDRHSLLEGLLTLEFFRRSKAQPAPTDEQARESSPAGQHLPSVVLPVGRLCKGYTTETGSLDTDETGYVLVVDAITPGHPVWLIYDPNQDDDLGEERIIVHPANAPLVFEGIGHNFDAAQIFPSVQDWIQSHGNVDFAQIEESIKATCLTGSVQAKEILLSKAQELFPQ</sequence>
<evidence type="ECO:0000313" key="3">
    <source>
        <dbReference type="Proteomes" id="UP000530670"/>
    </source>
</evidence>
<name>A0A8H5SGJ0_9HYPO</name>
<reference evidence="2 3" key="1">
    <citation type="submission" date="2020-05" db="EMBL/GenBank/DDBJ databases">
        <title>Identification and distribution of gene clusters putatively required for synthesis of sphingolipid metabolism inhibitors in phylogenetically diverse species of the filamentous fungus Fusarium.</title>
        <authorList>
            <person name="Kim H.-S."/>
            <person name="Busman M."/>
            <person name="Brown D.W."/>
            <person name="Divon H."/>
            <person name="Uhlig S."/>
            <person name="Proctor R.H."/>
        </authorList>
    </citation>
    <scope>NUCLEOTIDE SEQUENCE [LARGE SCALE GENOMIC DNA]</scope>
    <source>
        <strain evidence="2 3">NRRL 66243</strain>
    </source>
</reference>
<dbReference type="RefSeq" id="XP_037212262.1">
    <property type="nucleotide sequence ID" value="XM_037352952.1"/>
</dbReference>
<organism evidence="2 3">
    <name type="scientific">Fusarium tjaetaba</name>
    <dbReference type="NCBI Taxonomy" id="1567544"/>
    <lineage>
        <taxon>Eukaryota</taxon>
        <taxon>Fungi</taxon>
        <taxon>Dikarya</taxon>
        <taxon>Ascomycota</taxon>
        <taxon>Pezizomycotina</taxon>
        <taxon>Sordariomycetes</taxon>
        <taxon>Hypocreomycetidae</taxon>
        <taxon>Hypocreales</taxon>
        <taxon>Nectriaceae</taxon>
        <taxon>Fusarium</taxon>
        <taxon>Fusarium fujikuroi species complex</taxon>
    </lineage>
</organism>
<evidence type="ECO:0000313" key="2">
    <source>
        <dbReference type="EMBL" id="KAF5650211.1"/>
    </source>
</evidence>
<dbReference type="EMBL" id="JAAQRI010000016">
    <property type="protein sequence ID" value="KAF5650211.1"/>
    <property type="molecule type" value="Genomic_DNA"/>
</dbReference>
<dbReference type="Proteomes" id="UP000530670">
    <property type="component" value="Unassembled WGS sequence"/>
</dbReference>
<protein>
    <submittedName>
        <fullName evidence="2">Uncharacterized protein</fullName>
    </submittedName>
</protein>
<gene>
    <name evidence="2" type="ORF">FTJAE_635</name>
</gene>
<keyword evidence="3" id="KW-1185">Reference proteome</keyword>
<evidence type="ECO:0000256" key="1">
    <source>
        <dbReference type="SAM" id="MobiDB-lite"/>
    </source>
</evidence>